<dbReference type="Pfam" id="PF12698">
    <property type="entry name" value="ABC2_membrane_3"/>
    <property type="match status" value="1"/>
</dbReference>
<evidence type="ECO:0000256" key="3">
    <source>
        <dbReference type="ARBA" id="ARBA00022989"/>
    </source>
</evidence>
<evidence type="ECO:0000313" key="8">
    <source>
        <dbReference type="Proteomes" id="UP000282076"/>
    </source>
</evidence>
<dbReference type="InterPro" id="IPR013525">
    <property type="entry name" value="ABC2_TM"/>
</dbReference>
<keyword evidence="4 5" id="KW-0472">Membrane</keyword>
<feature type="transmembrane region" description="Helical" evidence="5">
    <location>
        <begin position="234"/>
        <end position="259"/>
    </location>
</feature>
<evidence type="ECO:0000313" key="7">
    <source>
        <dbReference type="EMBL" id="RKP51706.1"/>
    </source>
</evidence>
<keyword evidence="3 5" id="KW-1133">Transmembrane helix</keyword>
<evidence type="ECO:0000256" key="2">
    <source>
        <dbReference type="ARBA" id="ARBA00022692"/>
    </source>
</evidence>
<gene>
    <name evidence="7" type="ORF">D7Z26_16405</name>
</gene>
<dbReference type="GO" id="GO:0016020">
    <property type="term" value="C:membrane"/>
    <property type="evidence" value="ECO:0007669"/>
    <property type="project" value="UniProtKB-SubCell"/>
</dbReference>
<protein>
    <submittedName>
        <fullName evidence="7">DUF3533 domain-containing protein</fullName>
    </submittedName>
</protein>
<proteinExistence type="predicted"/>
<dbReference type="GO" id="GO:0140359">
    <property type="term" value="F:ABC-type transporter activity"/>
    <property type="evidence" value="ECO:0007669"/>
    <property type="project" value="InterPro"/>
</dbReference>
<feature type="domain" description="ABC-2 type transporter transmembrane" evidence="6">
    <location>
        <begin position="10"/>
        <end position="372"/>
    </location>
</feature>
<dbReference type="Proteomes" id="UP000282076">
    <property type="component" value="Unassembled WGS sequence"/>
</dbReference>
<evidence type="ECO:0000256" key="1">
    <source>
        <dbReference type="ARBA" id="ARBA00004141"/>
    </source>
</evidence>
<keyword evidence="2 5" id="KW-0812">Transmembrane</keyword>
<dbReference type="EMBL" id="RBZM01000007">
    <property type="protein sequence ID" value="RKP51706.1"/>
    <property type="molecule type" value="Genomic_DNA"/>
</dbReference>
<evidence type="ECO:0000256" key="5">
    <source>
        <dbReference type="SAM" id="Phobius"/>
    </source>
</evidence>
<evidence type="ECO:0000256" key="4">
    <source>
        <dbReference type="ARBA" id="ARBA00023136"/>
    </source>
</evidence>
<evidence type="ECO:0000259" key="6">
    <source>
        <dbReference type="Pfam" id="PF12698"/>
    </source>
</evidence>
<sequence length="400" mass="42472">MSIFKQKILWIGTAGVLVVLIVFGAAMMGSMLGTKPRDVPVALVVMDQPANLPNGATLAVGEMMKQKLTSNTQLPIHWTVVGSEEEARAGLDSREYYGALILPADLSAGVASLTGPSPKPATVQIIANEGFNSPAATVVKQGLGQAMKMVNAELSKTMLEQLGQQTQQIPVSVAQALLSPINVHDETVHAVGTNNATGNAPGLLAQIMWMGSLVAGVILFLARGAAMKAGARKWATLAWQPVGGIALVGAASGFLVWMASSWYGMELAQAGETWLFLWLVGATFFLIQSTLLNWIGFPAMAILVLLMFFSMPLLNMAPEFLTQTTRDWIYSWTPLRFGAVGLREVMYFGGWDAAGDNATILWSISGAFLVLLVAAGLKKDKAHQATTAATASNPTTVPIK</sequence>
<feature type="transmembrane region" description="Helical" evidence="5">
    <location>
        <begin position="271"/>
        <end position="287"/>
    </location>
</feature>
<feature type="transmembrane region" description="Helical" evidence="5">
    <location>
        <begin position="9"/>
        <end position="32"/>
    </location>
</feature>
<organism evidence="7 8">
    <name type="scientific">Cohnella endophytica</name>
    <dbReference type="NCBI Taxonomy" id="2419778"/>
    <lineage>
        <taxon>Bacteria</taxon>
        <taxon>Bacillati</taxon>
        <taxon>Bacillota</taxon>
        <taxon>Bacilli</taxon>
        <taxon>Bacillales</taxon>
        <taxon>Paenibacillaceae</taxon>
        <taxon>Cohnella</taxon>
    </lineage>
</organism>
<dbReference type="PANTHER" id="PTHR43077">
    <property type="entry name" value="TRANSPORT PERMEASE YVFS-RELATED"/>
    <property type="match status" value="1"/>
</dbReference>
<dbReference type="PANTHER" id="PTHR43077:SF5">
    <property type="entry name" value="PHAGE INFECTION PROTEIN"/>
    <property type="match status" value="1"/>
</dbReference>
<comment type="caution">
    <text evidence="7">The sequence shown here is derived from an EMBL/GenBank/DDBJ whole genome shotgun (WGS) entry which is preliminary data.</text>
</comment>
<keyword evidence="8" id="KW-1185">Reference proteome</keyword>
<dbReference type="InterPro" id="IPR051328">
    <property type="entry name" value="T7SS_ABC-Transporter"/>
</dbReference>
<dbReference type="RefSeq" id="WP_120978437.1">
    <property type="nucleotide sequence ID" value="NZ_RBZM01000007.1"/>
</dbReference>
<accession>A0A494XS74</accession>
<comment type="subcellular location">
    <subcellularLocation>
        <location evidence="1">Membrane</location>
        <topology evidence="1">Multi-pass membrane protein</topology>
    </subcellularLocation>
</comment>
<reference evidence="7 8" key="1">
    <citation type="submission" date="2018-10" db="EMBL/GenBank/DDBJ databases">
        <title>Cohnella sp. M2MS4P-1, whole genome shotgun sequence.</title>
        <authorList>
            <person name="Tuo L."/>
        </authorList>
    </citation>
    <scope>NUCLEOTIDE SEQUENCE [LARGE SCALE GENOMIC DNA]</scope>
    <source>
        <strain evidence="7 8">M2MS4P-1</strain>
    </source>
</reference>
<feature type="transmembrane region" description="Helical" evidence="5">
    <location>
        <begin position="294"/>
        <end position="314"/>
    </location>
</feature>
<dbReference type="Gene3D" id="3.40.1710.10">
    <property type="entry name" value="abc type-2 transporter like domain"/>
    <property type="match status" value="1"/>
</dbReference>
<feature type="transmembrane region" description="Helical" evidence="5">
    <location>
        <begin position="360"/>
        <end position="377"/>
    </location>
</feature>
<name>A0A494XS74_9BACL</name>
<dbReference type="AlphaFoldDB" id="A0A494XS74"/>
<dbReference type="OrthoDB" id="2406134at2"/>
<feature type="transmembrane region" description="Helical" evidence="5">
    <location>
        <begin position="203"/>
        <end position="222"/>
    </location>
</feature>